<name>A0ABT0UEH4_9BACT</name>
<feature type="chain" id="PRO_5045130654" description="Lipoprotein" evidence="2">
    <location>
        <begin position="22"/>
        <end position="167"/>
    </location>
</feature>
<gene>
    <name evidence="3" type="ORF">NB063_32095</name>
</gene>
<feature type="compositionally biased region" description="Polar residues" evidence="1">
    <location>
        <begin position="22"/>
        <end position="35"/>
    </location>
</feature>
<accession>A0ABT0UEH4</accession>
<dbReference type="Proteomes" id="UP001202961">
    <property type="component" value="Unassembled WGS sequence"/>
</dbReference>
<evidence type="ECO:0000313" key="3">
    <source>
        <dbReference type="EMBL" id="MCM2375288.1"/>
    </source>
</evidence>
<reference evidence="3 4" key="1">
    <citation type="journal article" date="2022" name="Syst. Appl. Microbiol.">
        <title>Rhodopirellula aestuarii sp. nov., a novel member of the genus Rhodopirellula isolated from brackish sediments collected in the Tagus River estuary, Portugal.</title>
        <authorList>
            <person name="Vitorino I.R."/>
            <person name="Klimek D."/>
            <person name="Calusinska M."/>
            <person name="Lobo-da-Cunha A."/>
            <person name="Vasconcelos V."/>
            <person name="Lage O.M."/>
        </authorList>
    </citation>
    <scope>NUCLEOTIDE SEQUENCE [LARGE SCALE GENOMIC DNA]</scope>
    <source>
        <strain evidence="3 4">ICT_H3.1</strain>
    </source>
</reference>
<evidence type="ECO:0000256" key="2">
    <source>
        <dbReference type="SAM" id="SignalP"/>
    </source>
</evidence>
<organism evidence="3 4">
    <name type="scientific">Aporhodopirellula aestuarii</name>
    <dbReference type="NCBI Taxonomy" id="2950107"/>
    <lineage>
        <taxon>Bacteria</taxon>
        <taxon>Pseudomonadati</taxon>
        <taxon>Planctomycetota</taxon>
        <taxon>Planctomycetia</taxon>
        <taxon>Pirellulales</taxon>
        <taxon>Pirellulaceae</taxon>
        <taxon>Aporhodopirellula</taxon>
    </lineage>
</organism>
<feature type="region of interest" description="Disordered" evidence="1">
    <location>
        <begin position="22"/>
        <end position="46"/>
    </location>
</feature>
<dbReference type="EMBL" id="JAMQBK010000163">
    <property type="protein sequence ID" value="MCM2375288.1"/>
    <property type="molecule type" value="Genomic_DNA"/>
</dbReference>
<feature type="signal peptide" evidence="2">
    <location>
        <begin position="1"/>
        <end position="21"/>
    </location>
</feature>
<proteinExistence type="predicted"/>
<keyword evidence="2" id="KW-0732">Signal</keyword>
<dbReference type="RefSeq" id="WP_250933937.1">
    <property type="nucleotide sequence ID" value="NZ_JAMQBK010000163.1"/>
</dbReference>
<protein>
    <recommendedName>
        <fullName evidence="5">Lipoprotein</fullName>
    </recommendedName>
</protein>
<sequence length="167" mass="18467">MRNLLRVGLLLALAAPIGCFPSTSTNDKSASSTPSADEATPRETIGKTTQNVLDLEQALRDGAELASTKVESKNPLMISADAYRTSVGKIGGMGVEQAIQLRNAQSIQDPKPLTYDVFMAEIIKKGQPDGIRLPMLPYYQEYTWDKKNQKLVVVDFPARIEEREKQR</sequence>
<comment type="caution">
    <text evidence="3">The sequence shown here is derived from an EMBL/GenBank/DDBJ whole genome shotgun (WGS) entry which is preliminary data.</text>
</comment>
<evidence type="ECO:0008006" key="5">
    <source>
        <dbReference type="Google" id="ProtNLM"/>
    </source>
</evidence>
<evidence type="ECO:0000313" key="4">
    <source>
        <dbReference type="Proteomes" id="UP001202961"/>
    </source>
</evidence>
<keyword evidence="4" id="KW-1185">Reference proteome</keyword>
<evidence type="ECO:0000256" key="1">
    <source>
        <dbReference type="SAM" id="MobiDB-lite"/>
    </source>
</evidence>